<dbReference type="InterPro" id="IPR009852">
    <property type="entry name" value="CENPJ_C_dom"/>
</dbReference>
<dbReference type="InterPro" id="IPR047002">
    <property type="entry name" value="Tcp10_C_sf"/>
</dbReference>
<evidence type="ECO:0000313" key="7">
    <source>
        <dbReference type="Proteomes" id="UP000830375"/>
    </source>
</evidence>
<feature type="coiled-coil region" evidence="2">
    <location>
        <begin position="904"/>
        <end position="963"/>
    </location>
</feature>
<dbReference type="Pfam" id="PF07202">
    <property type="entry name" value="Tcp10_C"/>
    <property type="match status" value="4"/>
</dbReference>
<dbReference type="Gene3D" id="2.60.450.20">
    <property type="match status" value="1"/>
</dbReference>
<feature type="region of interest" description="Disordered" evidence="3">
    <location>
        <begin position="602"/>
        <end position="750"/>
    </location>
</feature>
<proteinExistence type="inferred from homology"/>
<comment type="caution">
    <text evidence="6">The sequence shown here is derived from an EMBL/GenBank/DDBJ whole genome shotgun (WGS) entry which is preliminary data.</text>
</comment>
<feature type="domain" description="CENPJ tubulin-binding region" evidence="5">
    <location>
        <begin position="353"/>
        <end position="410"/>
    </location>
</feature>
<feature type="compositionally biased region" description="Polar residues" evidence="3">
    <location>
        <begin position="503"/>
        <end position="531"/>
    </location>
</feature>
<feature type="compositionally biased region" description="Acidic residues" evidence="3">
    <location>
        <begin position="723"/>
        <end position="737"/>
    </location>
</feature>
<feature type="compositionally biased region" description="Basic and acidic residues" evidence="3">
    <location>
        <begin position="686"/>
        <end position="696"/>
    </location>
</feature>
<feature type="compositionally biased region" description="Low complexity" evidence="3">
    <location>
        <begin position="996"/>
        <end position="1009"/>
    </location>
</feature>
<feature type="coiled-coil region" evidence="2">
    <location>
        <begin position="818"/>
        <end position="873"/>
    </location>
</feature>
<feature type="domain" description="Centromere protein J C-terminal" evidence="4">
    <location>
        <begin position="1075"/>
        <end position="1103"/>
    </location>
</feature>
<dbReference type="Proteomes" id="UP000830375">
    <property type="component" value="Unassembled WGS sequence"/>
</dbReference>
<feature type="coiled-coil region" evidence="2">
    <location>
        <begin position="270"/>
        <end position="298"/>
    </location>
</feature>
<keyword evidence="2" id="KW-0175">Coiled coil</keyword>
<sequence length="1261" mass="141828">MGEGLSDDTYIVRQSKNIPSGPLTHLINNNIKAFTTALGFVNQSFLVNATEGRSIDKFSDYNSHHAPVLSFPFVSLAGYALLWRYRSKLTKVQTSTAEIFKYPSRQPKPRMKPFPDWFIKLRIVHCEISGGTVYGPSTYSNKGLSQVNIIMISSPAGLQQGQLHFLSQWMPDSSRAGVILHGSPGEAGSGSVRSSGSLVVQDPDDSFSCQFAPLPLSRSSSCASVDVCSPGGGGKTLRDTELFDASLNSEMQSIQDVLRNTRDLPLIAKLEQLKQMQHRMQEQLKAHQQEQLLRLQNEPQRFLGKPQNIEETTGWNQEQSVVELNSEHDDSDRDYEESLQSTIEEQTMYRKEPQDRPIKSGFGGKTFEEILEEQLKMEDQKLMSKNAPAEGVKVKRPFLKRGEGLARFTRGKAAVPPQRKSPPNPKHFSCLNSKASQDLDIRSNMTSVKNKTDSSKSTHPVIQRKTAVLNKDNIPQNKTTPPVTKMTVQPCVLVRHQNENMSPIPQFQQKPDPSSKQKISSVTSTNSNKNGACSGVEDNARVAENSFEVWFTERRERWEQDHRLECAELGEFELLERAADEISFSSNSSFITTLLQRDRRRLSSTPIKSTSQSALPSRGQGPAVTPEPMLGPSAPVPSTAVQRDVISIGPKGQRGFSEEETDETLDDNMSNPPITHCFQMPTTLPYDKHTYQDRDGASSPEDDERSLSNNGDSTLIESRAQLEFDDDDTWNEPEEESCCPAEESPSERALKRKVAFSKGMKPAGGSPHAAGNRKEAPPTCQLVSKLFPALKPKPSPPVTVVQVQEPQNVPSEEGAAQSRLLRERLVQLETEIERFKSENAALAKLKQENQDTRDNLKKERAEFEKKRTEEIAKWEEFKKEEHKKLQRERKLFEKHAATVRARPDKQERDEIQALKQQLNVLQEDLRKREARWSNTQSRLRQQVETLSAENASLRDQVRTLEKLRLTAWKSAEKEKEKGRLSASNTRTSTGSKRTDSSSPSQSSKNSSRKGSPETQTPLTNSAFFPEQMKESISFKHEQSSVETLCSDELSTTERIHDAPLINSLCATEQSEKEQEEITQSDKIEKVLPDGGRLVVFPNGTRKELSADGQTVKVMFFNGDVKHTMPDQRVIYYYAEAQTTHITYPDGMEVLQFPNSQTEKHFPDGRKEITFPDQTVKTLYPDGREESVLTDGTIIQLNPDGSKVIQFNTGQREIHTADFKRREYPDGTVKTVYSDGRQETQYPTGRVRLKDAQGHVIMDTKA</sequence>
<protein>
    <submittedName>
        <fullName evidence="6">Centromere protein J</fullName>
    </submittedName>
</protein>
<dbReference type="InterPro" id="IPR058029">
    <property type="entry name" value="Tubulin-bd_CENPJ"/>
</dbReference>
<dbReference type="Pfam" id="PF25779">
    <property type="entry name" value="Tubulin-bind_CPAP"/>
    <property type="match status" value="1"/>
</dbReference>
<feature type="region of interest" description="Disordered" evidence="3">
    <location>
        <begin position="758"/>
        <end position="777"/>
    </location>
</feature>
<evidence type="ECO:0000313" key="6">
    <source>
        <dbReference type="EMBL" id="KAI2660678.1"/>
    </source>
</evidence>
<feature type="domain" description="Centromere protein J C-terminal" evidence="4">
    <location>
        <begin position="1219"/>
        <end position="1246"/>
    </location>
</feature>
<feature type="region of interest" description="Disordered" evidence="3">
    <location>
        <begin position="410"/>
        <end position="430"/>
    </location>
</feature>
<feature type="region of interest" description="Disordered" evidence="3">
    <location>
        <begin position="311"/>
        <end position="336"/>
    </location>
</feature>
<evidence type="ECO:0000259" key="4">
    <source>
        <dbReference type="Pfam" id="PF07202"/>
    </source>
</evidence>
<dbReference type="InterPro" id="IPR026581">
    <property type="entry name" value="TCP10L/CENPJ"/>
</dbReference>
<feature type="region of interest" description="Disordered" evidence="3">
    <location>
        <begin position="503"/>
        <end position="535"/>
    </location>
</feature>
<feature type="compositionally biased region" description="Polar residues" evidence="3">
    <location>
        <begin position="707"/>
        <end position="716"/>
    </location>
</feature>
<feature type="compositionally biased region" description="Polar residues" evidence="3">
    <location>
        <begin position="981"/>
        <end position="990"/>
    </location>
</feature>
<feature type="compositionally biased region" description="Polar residues" evidence="3">
    <location>
        <begin position="1012"/>
        <end position="1022"/>
    </location>
</feature>
<feature type="compositionally biased region" description="Polar residues" evidence="3">
    <location>
        <begin position="603"/>
        <end position="615"/>
    </location>
</feature>
<dbReference type="EMBL" id="JACTAM010000009">
    <property type="protein sequence ID" value="KAI2660678.1"/>
    <property type="molecule type" value="Genomic_DNA"/>
</dbReference>
<evidence type="ECO:0000256" key="1">
    <source>
        <dbReference type="ARBA" id="ARBA00005627"/>
    </source>
</evidence>
<feature type="region of interest" description="Disordered" evidence="3">
    <location>
        <begin position="971"/>
        <end position="1022"/>
    </location>
</feature>
<evidence type="ECO:0000256" key="2">
    <source>
        <dbReference type="SAM" id="Coils"/>
    </source>
</evidence>
<keyword evidence="7" id="KW-1185">Reference proteome</keyword>
<reference evidence="6 7" key="1">
    <citation type="submission" date="2022-01" db="EMBL/GenBank/DDBJ databases">
        <title>A high-quality chromosome-level genome assembly of rohu carp, Labeo rohita.</title>
        <authorList>
            <person name="Arick M.A. II"/>
            <person name="Hsu C.-Y."/>
            <person name="Magbanua Z."/>
            <person name="Pechanova O."/>
            <person name="Grover C."/>
            <person name="Miller E."/>
            <person name="Thrash A."/>
            <person name="Ezzel L."/>
            <person name="Alam S."/>
            <person name="Benzie J."/>
            <person name="Hamilton M."/>
            <person name="Karsi A."/>
            <person name="Lawrence M.L."/>
            <person name="Peterson D.G."/>
        </authorList>
    </citation>
    <scope>NUCLEOTIDE SEQUENCE [LARGE SCALE GENOMIC DNA]</scope>
    <source>
        <strain evidence="7">BAU-BD-2019</strain>
        <tissue evidence="6">Blood</tissue>
    </source>
</reference>
<accession>A0ABQ8MCV9</accession>
<dbReference type="PANTHER" id="PTHR10331:SF27">
    <property type="entry name" value="CENTROMERE PROTEIN J"/>
    <property type="match status" value="1"/>
</dbReference>
<organism evidence="6 7">
    <name type="scientific">Labeo rohita</name>
    <name type="common">Indian major carp</name>
    <name type="synonym">Cyprinus rohita</name>
    <dbReference type="NCBI Taxonomy" id="84645"/>
    <lineage>
        <taxon>Eukaryota</taxon>
        <taxon>Metazoa</taxon>
        <taxon>Chordata</taxon>
        <taxon>Craniata</taxon>
        <taxon>Vertebrata</taxon>
        <taxon>Euteleostomi</taxon>
        <taxon>Actinopterygii</taxon>
        <taxon>Neopterygii</taxon>
        <taxon>Teleostei</taxon>
        <taxon>Ostariophysi</taxon>
        <taxon>Cypriniformes</taxon>
        <taxon>Cyprinidae</taxon>
        <taxon>Labeoninae</taxon>
        <taxon>Labeonini</taxon>
        <taxon>Labeo</taxon>
    </lineage>
</organism>
<feature type="domain" description="Centromere protein J C-terminal" evidence="4">
    <location>
        <begin position="1180"/>
        <end position="1214"/>
    </location>
</feature>
<comment type="similarity">
    <text evidence="1">Belongs to the TCP10 family.</text>
</comment>
<gene>
    <name evidence="6" type="ORF">H4Q32_008311</name>
</gene>
<name>A0ABQ8MCV9_LABRO</name>
<evidence type="ECO:0000256" key="3">
    <source>
        <dbReference type="SAM" id="MobiDB-lite"/>
    </source>
</evidence>
<evidence type="ECO:0000259" key="5">
    <source>
        <dbReference type="Pfam" id="PF25779"/>
    </source>
</evidence>
<dbReference type="PANTHER" id="PTHR10331">
    <property type="entry name" value="T COMPLEX PROTEIN 10"/>
    <property type="match status" value="1"/>
</dbReference>
<feature type="domain" description="Centromere protein J C-terminal" evidence="4">
    <location>
        <begin position="1144"/>
        <end position="1176"/>
    </location>
</feature>
<feature type="compositionally biased region" description="Polar residues" evidence="3">
    <location>
        <begin position="311"/>
        <end position="323"/>
    </location>
</feature>